<name>A0A1M2VSG2_TRAPU</name>
<reference evidence="1 2" key="1">
    <citation type="submission" date="2016-10" db="EMBL/GenBank/DDBJ databases">
        <title>Genome sequence of the basidiomycete white-rot fungus Trametes pubescens.</title>
        <authorList>
            <person name="Makela M.R."/>
            <person name="Granchi Z."/>
            <person name="Peng M."/>
            <person name="De Vries R.P."/>
            <person name="Grigoriev I."/>
            <person name="Riley R."/>
            <person name="Hilden K."/>
        </authorList>
    </citation>
    <scope>NUCLEOTIDE SEQUENCE [LARGE SCALE GENOMIC DNA]</scope>
    <source>
        <strain evidence="1 2">FBCC735</strain>
    </source>
</reference>
<evidence type="ECO:0000313" key="2">
    <source>
        <dbReference type="Proteomes" id="UP000184267"/>
    </source>
</evidence>
<keyword evidence="2" id="KW-1185">Reference proteome</keyword>
<dbReference type="EMBL" id="MNAD01000776">
    <property type="protein sequence ID" value="OJT10432.1"/>
    <property type="molecule type" value="Genomic_DNA"/>
</dbReference>
<dbReference type="Proteomes" id="UP000184267">
    <property type="component" value="Unassembled WGS sequence"/>
</dbReference>
<protein>
    <submittedName>
        <fullName evidence="1">Uncharacterized protein</fullName>
    </submittedName>
</protein>
<accession>A0A1M2VSG2</accession>
<comment type="caution">
    <text evidence="1">The sequence shown here is derived from an EMBL/GenBank/DDBJ whole genome shotgun (WGS) entry which is preliminary data.</text>
</comment>
<sequence>MNLTPGQAHEAYVGPPSEPVDVAAFLKEAGELQDGSEEQGPLPVFSQSACDLPADVREAWTALPQDEQDSIKAECCVDDLRKQLEDIIENPRLMGHIARTHEATVHAIYETAEPTSRKKRKRTTLSDPAEEHAEVTALRLKLEATQLKCWPAIPCPSKDLPEELRDESGRISGFKASRDEEDMAIDDNVEAVMCIEGVLYGRGEAADDYAG</sequence>
<evidence type="ECO:0000313" key="1">
    <source>
        <dbReference type="EMBL" id="OJT10432.1"/>
    </source>
</evidence>
<gene>
    <name evidence="1" type="ORF">TRAPUB_13031</name>
</gene>
<dbReference type="STRING" id="154538.A0A1M2VSG2"/>
<proteinExistence type="predicted"/>
<dbReference type="OrthoDB" id="3437960at2759"/>
<dbReference type="AlphaFoldDB" id="A0A1M2VSG2"/>
<organism evidence="1 2">
    <name type="scientific">Trametes pubescens</name>
    <name type="common">White-rot fungus</name>
    <dbReference type="NCBI Taxonomy" id="154538"/>
    <lineage>
        <taxon>Eukaryota</taxon>
        <taxon>Fungi</taxon>
        <taxon>Dikarya</taxon>
        <taxon>Basidiomycota</taxon>
        <taxon>Agaricomycotina</taxon>
        <taxon>Agaricomycetes</taxon>
        <taxon>Polyporales</taxon>
        <taxon>Polyporaceae</taxon>
        <taxon>Trametes</taxon>
    </lineage>
</organism>